<proteinExistence type="inferred from homology"/>
<dbReference type="InterPro" id="IPR004130">
    <property type="entry name" value="Gpn"/>
</dbReference>
<feature type="region of interest" description="Disordered" evidence="5">
    <location>
        <begin position="1"/>
        <end position="31"/>
    </location>
</feature>
<dbReference type="PANTHER" id="PTHR42708:SF1">
    <property type="entry name" value="GLIDING MOTILITY PROTEIN MGLA"/>
    <property type="match status" value="1"/>
</dbReference>
<evidence type="ECO:0000256" key="1">
    <source>
        <dbReference type="ARBA" id="ARBA00005290"/>
    </source>
</evidence>
<evidence type="ECO:0000256" key="3">
    <source>
        <dbReference type="ARBA" id="ARBA00022801"/>
    </source>
</evidence>
<keyword evidence="2" id="KW-0547">Nucleotide-binding</keyword>
<keyword evidence="3" id="KW-0378">Hydrolase</keyword>
<gene>
    <name evidence="6" type="ORF">KO481_13930</name>
    <name evidence="7" type="ORF">KO481_28980</name>
</gene>
<comment type="caution">
    <text evidence="6">The sequence shown here is derived from an EMBL/GenBank/DDBJ whole genome shotgun (WGS) entry which is preliminary data.</text>
</comment>
<keyword evidence="4" id="KW-0342">GTP-binding</keyword>
<comment type="similarity">
    <text evidence="1">Belongs to the GPN-loop GTPase family.</text>
</comment>
<organism evidence="6 8">
    <name type="scientific">Nocardia albiluteola</name>
    <dbReference type="NCBI Taxonomy" id="2842303"/>
    <lineage>
        <taxon>Bacteria</taxon>
        <taxon>Bacillati</taxon>
        <taxon>Actinomycetota</taxon>
        <taxon>Actinomycetes</taxon>
        <taxon>Mycobacteriales</taxon>
        <taxon>Nocardiaceae</taxon>
        <taxon>Nocardia</taxon>
    </lineage>
</organism>
<evidence type="ECO:0000313" key="8">
    <source>
        <dbReference type="Proteomes" id="UP000733379"/>
    </source>
</evidence>
<dbReference type="EMBL" id="JAHKNI010000011">
    <property type="protein sequence ID" value="MBU3065549.1"/>
    <property type="molecule type" value="Genomic_DNA"/>
</dbReference>
<dbReference type="Gene3D" id="3.40.50.300">
    <property type="entry name" value="P-loop containing nucleotide triphosphate hydrolases"/>
    <property type="match status" value="1"/>
</dbReference>
<sequence>MIYPPQPSRGSGILFGHSETSATPEPTPAPPEQAAVSVKIVVSGGFGVGKTTFIGAISEIEPLSTEAAMTEVSTGVDPEQYTGKTTTTVAMDFGRITLDRSLVLYMFGTPGQERFEFLWDDLLDGALGGVILIDTGRIEDCYPVLDFFERNGTPFVVAVNRFDGGDRFDLDEVREALRVDESIHMVECDARSRESVKQVLVALLEQVLVQRLARAS</sequence>
<reference evidence="6 8" key="1">
    <citation type="submission" date="2021-06" db="EMBL/GenBank/DDBJ databases">
        <title>Actinomycetes sequencing.</title>
        <authorList>
            <person name="Shan Q."/>
        </authorList>
    </citation>
    <scope>NUCLEOTIDE SEQUENCE [LARGE SCALE GENOMIC DNA]</scope>
    <source>
        <strain evidence="6 8">NEAU-G5</strain>
    </source>
</reference>
<dbReference type="Pfam" id="PF03029">
    <property type="entry name" value="ATP_bind_1"/>
    <property type="match status" value="1"/>
</dbReference>
<accession>A0ABS6AX28</accession>
<dbReference type="SUPFAM" id="SSF52540">
    <property type="entry name" value="P-loop containing nucleoside triphosphate hydrolases"/>
    <property type="match status" value="1"/>
</dbReference>
<dbReference type="InterPro" id="IPR027417">
    <property type="entry name" value="P-loop_NTPase"/>
</dbReference>
<evidence type="ECO:0000313" key="6">
    <source>
        <dbReference type="EMBL" id="MBU3062617.1"/>
    </source>
</evidence>
<dbReference type="CDD" id="cd00882">
    <property type="entry name" value="Ras_like_GTPase"/>
    <property type="match status" value="1"/>
</dbReference>
<evidence type="ECO:0000256" key="4">
    <source>
        <dbReference type="ARBA" id="ARBA00023134"/>
    </source>
</evidence>
<evidence type="ECO:0000256" key="5">
    <source>
        <dbReference type="SAM" id="MobiDB-lite"/>
    </source>
</evidence>
<keyword evidence="8" id="KW-1185">Reference proteome</keyword>
<dbReference type="EMBL" id="JAHKNI010000004">
    <property type="protein sequence ID" value="MBU3062617.1"/>
    <property type="molecule type" value="Genomic_DNA"/>
</dbReference>
<name>A0ABS6AX28_9NOCA</name>
<protein>
    <submittedName>
        <fullName evidence="6">ATP/GTP-binding protein</fullName>
    </submittedName>
</protein>
<dbReference type="InterPro" id="IPR052705">
    <property type="entry name" value="Gliding_Motility_GTPase"/>
</dbReference>
<dbReference type="PRINTS" id="PR00449">
    <property type="entry name" value="RASTRNSFRMNG"/>
</dbReference>
<dbReference type="PANTHER" id="PTHR42708">
    <property type="entry name" value="ATP/GTP-BINDING PROTEIN-RELATED"/>
    <property type="match status" value="1"/>
</dbReference>
<dbReference type="Proteomes" id="UP000733379">
    <property type="component" value="Unassembled WGS sequence"/>
</dbReference>
<evidence type="ECO:0000256" key="2">
    <source>
        <dbReference type="ARBA" id="ARBA00022741"/>
    </source>
</evidence>
<evidence type="ECO:0000313" key="7">
    <source>
        <dbReference type="EMBL" id="MBU3065549.1"/>
    </source>
</evidence>